<name>A0A6A7RX44_9PROT</name>
<reference evidence="3 4" key="1">
    <citation type="submission" date="2017-09" db="EMBL/GenBank/DDBJ databases">
        <title>Metagenomic Analysis Reveals Denitrifying Candidatus Accumulibacter and Flanking Population as a Source of N2O.</title>
        <authorList>
            <person name="Gao H."/>
            <person name="Mao Y."/>
            <person name="Zhao X."/>
            <person name="Liu W.-T."/>
            <person name="Zhang T."/>
            <person name="Wells G."/>
        </authorList>
    </citation>
    <scope>NUCLEOTIDE SEQUENCE [LARGE SCALE GENOMIC DNA]</scope>
    <source>
        <strain evidence="3">CANDO_2_IC</strain>
    </source>
</reference>
<organism evidence="3 4">
    <name type="scientific">Candidatus Accumulibacter phosphatis</name>
    <dbReference type="NCBI Taxonomy" id="327160"/>
    <lineage>
        <taxon>Bacteria</taxon>
        <taxon>Pseudomonadati</taxon>
        <taxon>Pseudomonadota</taxon>
        <taxon>Betaproteobacteria</taxon>
        <taxon>Candidatus Accumulibacter</taxon>
    </lineage>
</organism>
<protein>
    <recommendedName>
        <fullName evidence="2">RepB-like DNA primase domain-containing protein</fullName>
    </recommendedName>
</protein>
<dbReference type="InterPro" id="IPR039459">
    <property type="entry name" value="RepB-like_DNA_primase_dom"/>
</dbReference>
<gene>
    <name evidence="3" type="ORF">CRU78_16975</name>
</gene>
<evidence type="ECO:0000313" key="3">
    <source>
        <dbReference type="EMBL" id="MQM32104.1"/>
    </source>
</evidence>
<comment type="caution">
    <text evidence="3">The sequence shown here is derived from an EMBL/GenBank/DDBJ whole genome shotgun (WGS) entry which is preliminary data.</text>
</comment>
<feature type="region of interest" description="Disordered" evidence="1">
    <location>
        <begin position="893"/>
        <end position="917"/>
    </location>
</feature>
<sequence>MGLRRYCCLAGRLHRARQFGARCPVIRPGIRCGRTQPKDNEGRAAISTFADSFGGRRGVLNTNTLTVSANELPKAGKGGKSGKGGESLITNAAFVEDVFPSLPEAAFVAVCSKSGDPGAGGWPASRADKVIEQLSADNNNYVGCSSFYPGSDGSFKARKDHFAACHFLLLDDLGTKVPFGRLAGFELSWLIETSPGNYQGGIVLSDPVTDSAMAVRLLNAVINAGLCDPGATGPLSRWARLPVAINGKPKHADQAGEPFRCRLVEWRTAQRYTPQEIVDRLQLEFAPAGRPKRTAKALIPLPNGVDSDEVLMPRAAENPVVAALKARGLYKTPLGSGKHDVTCPWLHEHTDSLDTGAAYFEPDEFFSVGGFCCQHSHRDTYHIRALLEFLGVRNAEARHKPVIRVVAGDLHRVVDAAEKELAGQGRHYQTGGLIVSVATDPSSGDPSIVPTSAPALTRELSVAATWEKYDGRAEDWVRCDPPTRHTAVLYDAQHFRHLPPLAGLARQPYFRESDGVLITAAGYDKDSRRFGVFDARQFVVAEPTRDAARTALILLEDLLSEFRFVAATDKAAALAAIFTAVVRPTLPNAPGFHVRAPLPGSGKTYLCELIGAFGGPGGNAKVSYPTTPEEATKVILSLLLTSPAVIEFDDMDADWIPHGTIKRMLTAEQITDRILGVSKTATVSTRTLFLGSGNNVGPVRDLLRRVLTIHIDPRCATPATMTYKGSPVEKVRRQRERYVAAVLTIIAAWRKAGSRRADVDSIATFGGAWSDYCRHPLMWLGHPDPATALLEQVRHDPDGDALGGLMTEWHAVFGSAPTTVRKAVETAARESTDLLDAMREFPVEERGEINRSKLGWLLKKNANRIVGSLEFQKSAADGRTAWRVVAVNSPPLTPSPASSWPVEKTATHTSNPVVMEI</sequence>
<dbReference type="Pfam" id="PF16793">
    <property type="entry name" value="RepB_primase"/>
    <property type="match status" value="1"/>
</dbReference>
<dbReference type="EMBL" id="PDHS01000440">
    <property type="protein sequence ID" value="MQM32104.1"/>
    <property type="molecule type" value="Genomic_DNA"/>
</dbReference>
<proteinExistence type="predicted"/>
<evidence type="ECO:0000313" key="4">
    <source>
        <dbReference type="Proteomes" id="UP000342300"/>
    </source>
</evidence>
<evidence type="ECO:0000259" key="2">
    <source>
        <dbReference type="Pfam" id="PF16793"/>
    </source>
</evidence>
<dbReference type="AlphaFoldDB" id="A0A6A7RX44"/>
<feature type="compositionally biased region" description="Polar residues" evidence="1">
    <location>
        <begin position="907"/>
        <end position="917"/>
    </location>
</feature>
<dbReference type="Gene3D" id="3.30.70.1790">
    <property type="entry name" value="RepB DNA-primase, N-terminal domain"/>
    <property type="match status" value="1"/>
</dbReference>
<accession>A0A6A7RX44</accession>
<dbReference type="Proteomes" id="UP000342300">
    <property type="component" value="Unassembled WGS sequence"/>
</dbReference>
<evidence type="ECO:0000256" key="1">
    <source>
        <dbReference type="SAM" id="MobiDB-lite"/>
    </source>
</evidence>
<feature type="domain" description="RepB-like DNA primase" evidence="2">
    <location>
        <begin position="163"/>
        <end position="282"/>
    </location>
</feature>